<dbReference type="CDD" id="cd08662">
    <property type="entry name" value="M13"/>
    <property type="match status" value="1"/>
</dbReference>
<comment type="cofactor">
    <cofactor evidence="1">
        <name>Zn(2+)</name>
        <dbReference type="ChEBI" id="CHEBI:29105"/>
    </cofactor>
</comment>
<protein>
    <recommendedName>
        <fullName evidence="13">Zincin</fullName>
    </recommendedName>
</protein>
<evidence type="ECO:0000256" key="8">
    <source>
        <dbReference type="SAM" id="SignalP"/>
    </source>
</evidence>
<evidence type="ECO:0000259" key="9">
    <source>
        <dbReference type="Pfam" id="PF01431"/>
    </source>
</evidence>
<evidence type="ECO:0008006" key="13">
    <source>
        <dbReference type="Google" id="ProtNLM"/>
    </source>
</evidence>
<accession>A0A9P6U5W3</accession>
<evidence type="ECO:0000256" key="3">
    <source>
        <dbReference type="ARBA" id="ARBA00022670"/>
    </source>
</evidence>
<dbReference type="SUPFAM" id="SSF55486">
    <property type="entry name" value="Metalloproteases ('zincins'), catalytic domain"/>
    <property type="match status" value="1"/>
</dbReference>
<keyword evidence="4" id="KW-0479">Metal-binding</keyword>
<comment type="caution">
    <text evidence="11">The sequence shown here is derived from an EMBL/GenBank/DDBJ whole genome shotgun (WGS) entry which is preliminary data.</text>
</comment>
<name>A0A9P6U5W3_9FUNG</name>
<keyword evidence="5" id="KW-0378">Hydrolase</keyword>
<dbReference type="Gene3D" id="3.40.390.10">
    <property type="entry name" value="Collagenase (Catalytic Domain)"/>
    <property type="match status" value="1"/>
</dbReference>
<dbReference type="GO" id="GO:0005886">
    <property type="term" value="C:plasma membrane"/>
    <property type="evidence" value="ECO:0007669"/>
    <property type="project" value="TreeGrafter"/>
</dbReference>
<dbReference type="Pfam" id="PF05649">
    <property type="entry name" value="Peptidase_M13_N"/>
    <property type="match status" value="1"/>
</dbReference>
<dbReference type="InterPro" id="IPR042089">
    <property type="entry name" value="Peptidase_M13_dom_2"/>
</dbReference>
<evidence type="ECO:0000256" key="2">
    <source>
        <dbReference type="ARBA" id="ARBA00007357"/>
    </source>
</evidence>
<dbReference type="PANTHER" id="PTHR11733:SF167">
    <property type="entry name" value="FI17812P1-RELATED"/>
    <property type="match status" value="1"/>
</dbReference>
<sequence length="750" mass="82680">MLLFKTYSLIAIGAFLLVVQGAPSMAGNNAICTSAQCVVTAAGIIRDLDTDVDPCMDFSAYSCGGFWEREEIPADQSVFSYFNVLSNENARVIRAIVDPTNPKAPKAPASDIAAKNNIQKFQDLYASCMNTDQILKVGRKPVVDEVQKVLQVFPVTGSALASQQDGAAASLDKAALSMTLAHFNKMGLSTINILSVTTDFKDPSTNVLVLVEGGLGLPSKEYYLEDGIMGIYEKTVGEMFALIMDQDMINNGTETKTASVEVSAKWLEVAKDVVQFEKQLAAASTSATDLSDPMKTYNPSTVEQISAMTPSVDWSLVIQNTLPAGINNTRLINVYSTAFQKNLDSMLQSTAPKTLQYFFVWNIIKQLSGNIAPQYNQPLRDLEAALSGVSASVASDQWKSCVRVMNSNLGQMVGHYFVQESFKGDSRSRVVAMIESLRAMFLKSFPTLKWLDSTTLKGAIEKMKAIIAHVGFSTDSPDVASSKSLEEFYQGYSIDKADYFGNQLRSSVSSTDRTFKELNKPVNKKKLGMPPQTVNAFYSPTDNQIFFPAGILQPPFFHEGNPDYLNYGAIGVVVGHEYTHGFDNMGHQFDASGHFINWWTNATEKAFADKAKCFIEQYGNFTVKGPDGKDYNVNGELTLGENIADNGGLKQSFKAWQTQYKSDPSGRRFKNFRLPGLDNLTPEQLFFISYGRVWCKNQRPEAVIQQIRSDPHSPAKWRINGAVQNSVEFSQAFKCKANAPMNPTAKCDLW</sequence>
<keyword evidence="7" id="KW-0482">Metalloprotease</keyword>
<dbReference type="Pfam" id="PF01431">
    <property type="entry name" value="Peptidase_M13"/>
    <property type="match status" value="1"/>
</dbReference>
<dbReference type="AlphaFoldDB" id="A0A9P6U5W3"/>
<gene>
    <name evidence="11" type="ORF">BG011_001714</name>
</gene>
<evidence type="ECO:0000256" key="5">
    <source>
        <dbReference type="ARBA" id="ARBA00022801"/>
    </source>
</evidence>
<evidence type="ECO:0000256" key="1">
    <source>
        <dbReference type="ARBA" id="ARBA00001947"/>
    </source>
</evidence>
<evidence type="ECO:0000256" key="6">
    <source>
        <dbReference type="ARBA" id="ARBA00022833"/>
    </source>
</evidence>
<keyword evidence="8" id="KW-0732">Signal</keyword>
<dbReference type="Gene3D" id="1.10.1380.10">
    <property type="entry name" value="Neutral endopeptidase , domain2"/>
    <property type="match status" value="1"/>
</dbReference>
<proteinExistence type="inferred from homology"/>
<dbReference type="Proteomes" id="UP000726737">
    <property type="component" value="Unassembled WGS sequence"/>
</dbReference>
<comment type="similarity">
    <text evidence="2">Belongs to the peptidase M13 family.</text>
</comment>
<dbReference type="EMBL" id="JAAAJA010000148">
    <property type="protein sequence ID" value="KAG0260651.1"/>
    <property type="molecule type" value="Genomic_DNA"/>
</dbReference>
<dbReference type="InterPro" id="IPR008753">
    <property type="entry name" value="Peptidase_M13_N"/>
</dbReference>
<dbReference type="GO" id="GO:0016485">
    <property type="term" value="P:protein processing"/>
    <property type="evidence" value="ECO:0007669"/>
    <property type="project" value="TreeGrafter"/>
</dbReference>
<dbReference type="InterPro" id="IPR000718">
    <property type="entry name" value="Peptidase_M13"/>
</dbReference>
<dbReference type="PROSITE" id="PS51885">
    <property type="entry name" value="NEPRILYSIN"/>
    <property type="match status" value="1"/>
</dbReference>
<dbReference type="InterPro" id="IPR018497">
    <property type="entry name" value="Peptidase_M13_C"/>
</dbReference>
<keyword evidence="3" id="KW-0645">Protease</keyword>
<keyword evidence="12" id="KW-1185">Reference proteome</keyword>
<feature type="chain" id="PRO_5040481490" description="Zincin" evidence="8">
    <location>
        <begin position="22"/>
        <end position="750"/>
    </location>
</feature>
<reference evidence="11" key="1">
    <citation type="journal article" date="2020" name="Fungal Divers.">
        <title>Resolving the Mortierellaceae phylogeny through synthesis of multi-gene phylogenetics and phylogenomics.</title>
        <authorList>
            <person name="Vandepol N."/>
            <person name="Liber J."/>
            <person name="Desiro A."/>
            <person name="Na H."/>
            <person name="Kennedy M."/>
            <person name="Barry K."/>
            <person name="Grigoriev I.V."/>
            <person name="Miller A.N."/>
            <person name="O'Donnell K."/>
            <person name="Stajich J.E."/>
            <person name="Bonito G."/>
        </authorList>
    </citation>
    <scope>NUCLEOTIDE SEQUENCE</scope>
    <source>
        <strain evidence="11">KOD948</strain>
    </source>
</reference>
<keyword evidence="6" id="KW-0862">Zinc</keyword>
<feature type="signal peptide" evidence="8">
    <location>
        <begin position="1"/>
        <end position="21"/>
    </location>
</feature>
<organism evidence="11 12">
    <name type="scientific">Mortierella polycephala</name>
    <dbReference type="NCBI Taxonomy" id="41804"/>
    <lineage>
        <taxon>Eukaryota</taxon>
        <taxon>Fungi</taxon>
        <taxon>Fungi incertae sedis</taxon>
        <taxon>Mucoromycota</taxon>
        <taxon>Mortierellomycotina</taxon>
        <taxon>Mortierellomycetes</taxon>
        <taxon>Mortierellales</taxon>
        <taxon>Mortierellaceae</taxon>
        <taxon>Mortierella</taxon>
    </lineage>
</organism>
<evidence type="ECO:0000256" key="4">
    <source>
        <dbReference type="ARBA" id="ARBA00022723"/>
    </source>
</evidence>
<dbReference type="GO" id="GO:0004222">
    <property type="term" value="F:metalloendopeptidase activity"/>
    <property type="evidence" value="ECO:0007669"/>
    <property type="project" value="InterPro"/>
</dbReference>
<evidence type="ECO:0000259" key="10">
    <source>
        <dbReference type="Pfam" id="PF05649"/>
    </source>
</evidence>
<evidence type="ECO:0000313" key="11">
    <source>
        <dbReference type="EMBL" id="KAG0260651.1"/>
    </source>
</evidence>
<evidence type="ECO:0000256" key="7">
    <source>
        <dbReference type="ARBA" id="ARBA00023049"/>
    </source>
</evidence>
<evidence type="ECO:0000313" key="12">
    <source>
        <dbReference type="Proteomes" id="UP000726737"/>
    </source>
</evidence>
<dbReference type="PANTHER" id="PTHR11733">
    <property type="entry name" value="ZINC METALLOPROTEASE FAMILY M13 NEPRILYSIN-RELATED"/>
    <property type="match status" value="1"/>
</dbReference>
<dbReference type="PRINTS" id="PR00786">
    <property type="entry name" value="NEPRILYSIN"/>
</dbReference>
<dbReference type="GO" id="GO:0046872">
    <property type="term" value="F:metal ion binding"/>
    <property type="evidence" value="ECO:0007669"/>
    <property type="project" value="UniProtKB-KW"/>
</dbReference>
<feature type="domain" description="Peptidase M13 N-terminal" evidence="10">
    <location>
        <begin position="54"/>
        <end position="472"/>
    </location>
</feature>
<feature type="domain" description="Peptidase M13 C-terminal" evidence="9">
    <location>
        <begin position="535"/>
        <end position="749"/>
    </location>
</feature>
<dbReference type="InterPro" id="IPR024079">
    <property type="entry name" value="MetalloPept_cat_dom_sf"/>
</dbReference>
<dbReference type="OrthoDB" id="6475849at2759"/>